<keyword evidence="3 10" id="KW-0813">Transport</keyword>
<reference evidence="13 14" key="1">
    <citation type="submission" date="2016-10" db="EMBL/GenBank/DDBJ databases">
        <authorList>
            <person name="Varghese N."/>
            <person name="Submissions S."/>
        </authorList>
    </citation>
    <scope>NUCLEOTIDE SEQUENCE [LARGE SCALE GENOMIC DNA]</scope>
    <source>
        <strain evidence="13 14">DSM 1361</strain>
    </source>
</reference>
<proteinExistence type="inferred from homology"/>
<evidence type="ECO:0000313" key="14">
    <source>
        <dbReference type="Proteomes" id="UP000243745"/>
    </source>
</evidence>
<dbReference type="PRINTS" id="PR01374">
    <property type="entry name" value="TONBPROTEIN"/>
</dbReference>
<dbReference type="GO" id="GO:0098797">
    <property type="term" value="C:plasma membrane protein complex"/>
    <property type="evidence" value="ECO:0007669"/>
    <property type="project" value="TreeGrafter"/>
</dbReference>
<gene>
    <name evidence="13" type="ORF">SAMN02910344_01262</name>
</gene>
<feature type="region of interest" description="Disordered" evidence="11">
    <location>
        <begin position="81"/>
        <end position="138"/>
    </location>
</feature>
<name>A0A662ZHB1_9GAMM</name>
<organism evidence="13 14">
    <name type="scientific">Ruminobacter amylophilus</name>
    <dbReference type="NCBI Taxonomy" id="867"/>
    <lineage>
        <taxon>Bacteria</taxon>
        <taxon>Pseudomonadati</taxon>
        <taxon>Pseudomonadota</taxon>
        <taxon>Gammaproteobacteria</taxon>
        <taxon>Aeromonadales</taxon>
        <taxon>Succinivibrionaceae</taxon>
        <taxon>Ruminobacter</taxon>
    </lineage>
</organism>
<dbReference type="PROSITE" id="PS52015">
    <property type="entry name" value="TONB_CTD"/>
    <property type="match status" value="1"/>
</dbReference>
<evidence type="ECO:0000256" key="4">
    <source>
        <dbReference type="ARBA" id="ARBA00022475"/>
    </source>
</evidence>
<comment type="subcellular location">
    <subcellularLocation>
        <location evidence="1 10">Cell inner membrane</location>
        <topology evidence="1 10">Single-pass membrane protein</topology>
        <orientation evidence="1 10">Periplasmic side</orientation>
    </subcellularLocation>
</comment>
<evidence type="ECO:0000256" key="5">
    <source>
        <dbReference type="ARBA" id="ARBA00022519"/>
    </source>
</evidence>
<dbReference type="GO" id="GO:0015031">
    <property type="term" value="P:protein transport"/>
    <property type="evidence" value="ECO:0007669"/>
    <property type="project" value="UniProtKB-UniRule"/>
</dbReference>
<protein>
    <recommendedName>
        <fullName evidence="10">Protein TonB</fullName>
    </recommendedName>
</protein>
<evidence type="ECO:0000259" key="12">
    <source>
        <dbReference type="PROSITE" id="PS52015"/>
    </source>
</evidence>
<evidence type="ECO:0000256" key="2">
    <source>
        <dbReference type="ARBA" id="ARBA00006555"/>
    </source>
</evidence>
<dbReference type="Proteomes" id="UP000243745">
    <property type="component" value="Unassembled WGS sequence"/>
</dbReference>
<keyword evidence="7 10" id="KW-0653">Protein transport</keyword>
<evidence type="ECO:0000256" key="11">
    <source>
        <dbReference type="SAM" id="MobiDB-lite"/>
    </source>
</evidence>
<dbReference type="PANTHER" id="PTHR33446">
    <property type="entry name" value="PROTEIN TONB-RELATED"/>
    <property type="match status" value="1"/>
</dbReference>
<comment type="similarity">
    <text evidence="2 10">Belongs to the TonB family.</text>
</comment>
<dbReference type="SUPFAM" id="SSF74653">
    <property type="entry name" value="TolA/TonB C-terminal domain"/>
    <property type="match status" value="1"/>
</dbReference>
<feature type="compositionally biased region" description="Basic residues" evidence="11">
    <location>
        <begin position="105"/>
        <end position="116"/>
    </location>
</feature>
<keyword evidence="4 10" id="KW-1003">Cell membrane</keyword>
<evidence type="ECO:0000256" key="9">
    <source>
        <dbReference type="ARBA" id="ARBA00023136"/>
    </source>
</evidence>
<accession>A0A662ZHB1</accession>
<dbReference type="RefSeq" id="WP_093142032.1">
    <property type="nucleotide sequence ID" value="NZ_FOXF01000020.1"/>
</dbReference>
<evidence type="ECO:0000256" key="1">
    <source>
        <dbReference type="ARBA" id="ARBA00004383"/>
    </source>
</evidence>
<dbReference type="Gene3D" id="3.30.1150.10">
    <property type="match status" value="1"/>
</dbReference>
<keyword evidence="14" id="KW-1185">Reference proteome</keyword>
<evidence type="ECO:0000256" key="10">
    <source>
        <dbReference type="RuleBase" id="RU362123"/>
    </source>
</evidence>
<feature type="compositionally biased region" description="Basic and acidic residues" evidence="11">
    <location>
        <begin position="86"/>
        <end position="96"/>
    </location>
</feature>
<dbReference type="InterPro" id="IPR006260">
    <property type="entry name" value="TonB/TolA_C"/>
</dbReference>
<dbReference type="GO" id="GO:0015891">
    <property type="term" value="P:siderophore transport"/>
    <property type="evidence" value="ECO:0007669"/>
    <property type="project" value="InterPro"/>
</dbReference>
<dbReference type="PANTHER" id="PTHR33446:SF2">
    <property type="entry name" value="PROTEIN TONB"/>
    <property type="match status" value="1"/>
</dbReference>
<sequence>MKISALPPKRQNYNSVAFILAAFLYIPLVFGGIRLAGHLNSKTVMNSGEQVVKIMMKTLMPPAPVQEVPVAEPAPVIEEVPVPPEPEIKKPEKREAPPPVSPKKEVKKPKPLKKKKSEPVRRNEKITPPVRENPAAAVPAEKVRAEAVRGTPVQAEKPVTMVFGKTDNELMAQIVKSLKAGLYYPSQARRRGIQGVVLVSFIVGKNGQTRDIRVVRSSSGEEILGQAAMVTVKNASSRFPKTERDIKVVVPIEFRLK</sequence>
<dbReference type="OrthoDB" id="9816142at2"/>
<evidence type="ECO:0000256" key="8">
    <source>
        <dbReference type="ARBA" id="ARBA00022989"/>
    </source>
</evidence>
<keyword evidence="10" id="KW-0735">Signal-anchor</keyword>
<keyword evidence="9 10" id="KW-0472">Membrane</keyword>
<keyword evidence="6 10" id="KW-0812">Transmembrane</keyword>
<dbReference type="Pfam" id="PF03544">
    <property type="entry name" value="TonB_C"/>
    <property type="match status" value="1"/>
</dbReference>
<dbReference type="GO" id="GO:0030288">
    <property type="term" value="C:outer membrane-bounded periplasmic space"/>
    <property type="evidence" value="ECO:0007669"/>
    <property type="project" value="InterPro"/>
</dbReference>
<dbReference type="InterPro" id="IPR051045">
    <property type="entry name" value="TonB-dependent_transducer"/>
</dbReference>
<dbReference type="InterPro" id="IPR003538">
    <property type="entry name" value="TonB"/>
</dbReference>
<dbReference type="EMBL" id="FOXF01000020">
    <property type="protein sequence ID" value="SFP39204.1"/>
    <property type="molecule type" value="Genomic_DNA"/>
</dbReference>
<evidence type="ECO:0000256" key="6">
    <source>
        <dbReference type="ARBA" id="ARBA00022692"/>
    </source>
</evidence>
<keyword evidence="8 10" id="KW-1133">Transmembrane helix</keyword>
<feature type="domain" description="TonB C-terminal" evidence="12">
    <location>
        <begin position="169"/>
        <end position="257"/>
    </location>
</feature>
<feature type="transmembrane region" description="Helical" evidence="10">
    <location>
        <begin position="12"/>
        <end position="33"/>
    </location>
</feature>
<evidence type="ECO:0000256" key="7">
    <source>
        <dbReference type="ARBA" id="ARBA00022927"/>
    </source>
</evidence>
<dbReference type="NCBIfam" id="TIGR01352">
    <property type="entry name" value="tonB_Cterm"/>
    <property type="match status" value="1"/>
</dbReference>
<dbReference type="GO" id="GO:0055085">
    <property type="term" value="P:transmembrane transport"/>
    <property type="evidence" value="ECO:0007669"/>
    <property type="project" value="InterPro"/>
</dbReference>
<evidence type="ECO:0000313" key="13">
    <source>
        <dbReference type="EMBL" id="SFP39204.1"/>
    </source>
</evidence>
<dbReference type="AlphaFoldDB" id="A0A662ZHB1"/>
<keyword evidence="5 10" id="KW-0997">Cell inner membrane</keyword>
<dbReference type="GO" id="GO:0031992">
    <property type="term" value="F:energy transducer activity"/>
    <property type="evidence" value="ECO:0007669"/>
    <property type="project" value="InterPro"/>
</dbReference>
<comment type="function">
    <text evidence="10">Interacts with outer membrane receptor proteins that carry out high-affinity binding and energy dependent uptake into the periplasmic space of specific substrates. It could act to transduce energy from the cytoplasmic membrane to specific energy-requiring processes in the outer membrane, resulting in the release into the periplasm of ligands bound by these outer membrane proteins.</text>
</comment>
<evidence type="ECO:0000256" key="3">
    <source>
        <dbReference type="ARBA" id="ARBA00022448"/>
    </source>
</evidence>
<dbReference type="InterPro" id="IPR037682">
    <property type="entry name" value="TonB_C"/>
</dbReference>